<proteinExistence type="predicted"/>
<keyword evidence="2" id="KW-0012">Acyltransferase</keyword>
<dbReference type="PANTHER" id="PTHR43420:SF47">
    <property type="entry name" value="N-ACETYLTRANSFERASE DOMAIN-CONTAINING PROTEIN"/>
    <property type="match status" value="1"/>
</dbReference>
<keyword evidence="5" id="KW-1185">Reference proteome</keyword>
<dbReference type="Pfam" id="PF13673">
    <property type="entry name" value="Acetyltransf_10"/>
    <property type="match status" value="1"/>
</dbReference>
<accession>A0AAP2DKZ2</accession>
<name>A0AAP2DKZ2_9BACT</name>
<feature type="domain" description="N-acetyltransferase" evidence="3">
    <location>
        <begin position="1"/>
        <end position="148"/>
    </location>
</feature>
<dbReference type="InterPro" id="IPR050680">
    <property type="entry name" value="YpeA/RimI_acetyltransf"/>
</dbReference>
<evidence type="ECO:0000256" key="2">
    <source>
        <dbReference type="ARBA" id="ARBA00023315"/>
    </source>
</evidence>
<dbReference type="GO" id="GO:0016747">
    <property type="term" value="F:acyltransferase activity, transferring groups other than amino-acyl groups"/>
    <property type="evidence" value="ECO:0007669"/>
    <property type="project" value="InterPro"/>
</dbReference>
<organism evidence="4 5">
    <name type="scientific">Chryseosolibacter histidini</name>
    <dbReference type="NCBI Taxonomy" id="2782349"/>
    <lineage>
        <taxon>Bacteria</taxon>
        <taxon>Pseudomonadati</taxon>
        <taxon>Bacteroidota</taxon>
        <taxon>Cytophagia</taxon>
        <taxon>Cytophagales</taxon>
        <taxon>Chryseotaleaceae</taxon>
        <taxon>Chryseosolibacter</taxon>
    </lineage>
</organism>
<gene>
    <name evidence="4" type="ORF">KK083_15345</name>
</gene>
<reference evidence="4 5" key="1">
    <citation type="submission" date="2021-05" db="EMBL/GenBank/DDBJ databases">
        <title>A Polyphasic approach of four new species of the genus Ohtaekwangia: Ohtaekwangia histidinii sp. nov., Ohtaekwangia cretensis sp. nov., Ohtaekwangia indiensis sp. nov., Ohtaekwangia reichenbachii sp. nov. from diverse environment.</title>
        <authorList>
            <person name="Octaviana S."/>
        </authorList>
    </citation>
    <scope>NUCLEOTIDE SEQUENCE [LARGE SCALE GENOMIC DNA]</scope>
    <source>
        <strain evidence="4 5">PWU4</strain>
    </source>
</reference>
<dbReference type="Proteomes" id="UP001319200">
    <property type="component" value="Unassembled WGS sequence"/>
</dbReference>
<evidence type="ECO:0000256" key="1">
    <source>
        <dbReference type="ARBA" id="ARBA00022679"/>
    </source>
</evidence>
<evidence type="ECO:0000259" key="3">
    <source>
        <dbReference type="PROSITE" id="PS51186"/>
    </source>
</evidence>
<comment type="caution">
    <text evidence="4">The sequence shown here is derived from an EMBL/GenBank/DDBJ whole genome shotgun (WGS) entry which is preliminary data.</text>
</comment>
<evidence type="ECO:0000313" key="5">
    <source>
        <dbReference type="Proteomes" id="UP001319200"/>
    </source>
</evidence>
<dbReference type="SUPFAM" id="SSF55729">
    <property type="entry name" value="Acyl-CoA N-acyltransferases (Nat)"/>
    <property type="match status" value="1"/>
</dbReference>
<protein>
    <submittedName>
        <fullName evidence="4">GNAT family N-acetyltransferase</fullName>
    </submittedName>
</protein>
<evidence type="ECO:0000313" key="4">
    <source>
        <dbReference type="EMBL" id="MBT1698265.1"/>
    </source>
</evidence>
<dbReference type="Gene3D" id="3.40.630.30">
    <property type="match status" value="1"/>
</dbReference>
<keyword evidence="1" id="KW-0808">Transferase</keyword>
<dbReference type="EMBL" id="JAHESF010000014">
    <property type="protein sequence ID" value="MBT1698265.1"/>
    <property type="molecule type" value="Genomic_DNA"/>
</dbReference>
<dbReference type="InterPro" id="IPR016181">
    <property type="entry name" value="Acyl_CoA_acyltransferase"/>
</dbReference>
<dbReference type="PANTHER" id="PTHR43420">
    <property type="entry name" value="ACETYLTRANSFERASE"/>
    <property type="match status" value="1"/>
</dbReference>
<sequence length="149" mass="17220">MAEETWWPTYSPILTFEQIRYMLDAIYSAEALQRTMENGSQTFIILHDERGPQGFASYGPKPGSADVIKLHKIYVLPDNHGKGYGKLLIDEVKKRTLALKINTLDLNVNRYNKAKSFYEKIGFQVIGEEDVPIGPYWMNDYIMRLQLEV</sequence>
<dbReference type="CDD" id="cd04301">
    <property type="entry name" value="NAT_SF"/>
    <property type="match status" value="1"/>
</dbReference>
<dbReference type="AlphaFoldDB" id="A0AAP2DKZ2"/>
<dbReference type="InterPro" id="IPR000182">
    <property type="entry name" value="GNAT_dom"/>
</dbReference>
<dbReference type="PROSITE" id="PS51186">
    <property type="entry name" value="GNAT"/>
    <property type="match status" value="1"/>
</dbReference>